<feature type="domain" description="S1 motif" evidence="12">
    <location>
        <begin position="1104"/>
        <end position="1173"/>
    </location>
</feature>
<dbReference type="SMART" id="SM00316">
    <property type="entry name" value="S1"/>
    <property type="match status" value="12"/>
</dbReference>
<dbReference type="STRING" id="1664694.A0A0N0NL87"/>
<comment type="function">
    <text evidence="1">Component of the cleavage factor IA (CFIA) complex, which is involved in the endonucleolytic cleavage during polyadenylation-dependent pre-mRNA 3'-end formation.</text>
</comment>
<evidence type="ECO:0000256" key="2">
    <source>
        <dbReference type="ARBA" id="ARBA00004604"/>
    </source>
</evidence>
<dbReference type="InterPro" id="IPR045209">
    <property type="entry name" value="Rrp5"/>
</dbReference>
<dbReference type="Gene3D" id="2.40.50.140">
    <property type="entry name" value="Nucleic acid-binding proteins"/>
    <property type="match status" value="10"/>
</dbReference>
<dbReference type="InterPro" id="IPR048059">
    <property type="entry name" value="Rrp5_S1_rpt_hs1_sc1"/>
</dbReference>
<feature type="domain" description="S1 motif" evidence="12">
    <location>
        <begin position="431"/>
        <end position="505"/>
    </location>
</feature>
<organism evidence="13 14">
    <name type="scientific">Cyphellophora attinorum</name>
    <dbReference type="NCBI Taxonomy" id="1664694"/>
    <lineage>
        <taxon>Eukaryota</taxon>
        <taxon>Fungi</taxon>
        <taxon>Dikarya</taxon>
        <taxon>Ascomycota</taxon>
        <taxon>Pezizomycotina</taxon>
        <taxon>Eurotiomycetes</taxon>
        <taxon>Chaetothyriomycetidae</taxon>
        <taxon>Chaetothyriales</taxon>
        <taxon>Cyphellophoraceae</taxon>
        <taxon>Cyphellophora</taxon>
    </lineage>
</organism>
<dbReference type="PANTHER" id="PTHR23270">
    <property type="entry name" value="PROGRAMMED CELL DEATH PROTEIN 11 PRE-RRNA PROCESSING PROTEIN RRP5"/>
    <property type="match status" value="1"/>
</dbReference>
<feature type="domain" description="S1 motif" evidence="12">
    <location>
        <begin position="271"/>
        <end position="340"/>
    </location>
</feature>
<evidence type="ECO:0000256" key="8">
    <source>
        <dbReference type="ARBA" id="ARBA00055575"/>
    </source>
</evidence>
<evidence type="ECO:0000256" key="9">
    <source>
        <dbReference type="ARBA" id="ARBA00073619"/>
    </source>
</evidence>
<dbReference type="VEuPathDB" id="FungiDB:AB675_4518"/>
<evidence type="ECO:0000313" key="13">
    <source>
        <dbReference type="EMBL" id="KPI39011.1"/>
    </source>
</evidence>
<dbReference type="SMART" id="SM00386">
    <property type="entry name" value="HAT"/>
    <property type="match status" value="5"/>
</dbReference>
<evidence type="ECO:0000256" key="5">
    <source>
        <dbReference type="ARBA" id="ARBA00022553"/>
    </source>
</evidence>
<name>A0A0N0NL87_9EURO</name>
<dbReference type="CDD" id="cd05706">
    <property type="entry name" value="S1_Rrp5_repeat_sc10"/>
    <property type="match status" value="1"/>
</dbReference>
<dbReference type="PROSITE" id="PS50126">
    <property type="entry name" value="S1"/>
    <property type="match status" value="12"/>
</dbReference>
<feature type="domain" description="S1 motif" evidence="12">
    <location>
        <begin position="704"/>
        <end position="778"/>
    </location>
</feature>
<dbReference type="GO" id="GO:0003723">
    <property type="term" value="F:RNA binding"/>
    <property type="evidence" value="ECO:0007669"/>
    <property type="project" value="TreeGrafter"/>
</dbReference>
<dbReference type="InterPro" id="IPR012340">
    <property type="entry name" value="NA-bd_OB-fold"/>
</dbReference>
<dbReference type="CDD" id="cd05702">
    <property type="entry name" value="S1_Rrp5_repeat_hs11_sc8"/>
    <property type="match status" value="1"/>
</dbReference>
<dbReference type="SUPFAM" id="SSF50249">
    <property type="entry name" value="Nucleic acid-binding proteins"/>
    <property type="match status" value="12"/>
</dbReference>
<feature type="compositionally biased region" description="Acidic residues" evidence="11">
    <location>
        <begin position="1370"/>
        <end position="1431"/>
    </location>
</feature>
<dbReference type="Pfam" id="PF05843">
    <property type="entry name" value="Suf"/>
    <property type="match status" value="1"/>
</dbReference>
<feature type="compositionally biased region" description="Basic and acidic residues" evidence="11">
    <location>
        <begin position="1486"/>
        <end position="1498"/>
    </location>
</feature>
<evidence type="ECO:0000256" key="10">
    <source>
        <dbReference type="ARBA" id="ARBA00076674"/>
    </source>
</evidence>
<feature type="region of interest" description="Disordered" evidence="11">
    <location>
        <begin position="1370"/>
        <end position="1440"/>
    </location>
</feature>
<dbReference type="InterPro" id="IPR003029">
    <property type="entry name" value="S1_domain"/>
</dbReference>
<dbReference type="RefSeq" id="XP_017998974.1">
    <property type="nucleotide sequence ID" value="XM_018144661.1"/>
</dbReference>
<keyword evidence="6" id="KW-0677">Repeat</keyword>
<feature type="domain" description="S1 motif" evidence="12">
    <location>
        <begin position="1287"/>
        <end position="1358"/>
    </location>
</feature>
<dbReference type="FunFam" id="2.40.50.140:FF:000103">
    <property type="entry name" value="protein RRP5 homolog"/>
    <property type="match status" value="2"/>
</dbReference>
<dbReference type="InterPro" id="IPR048058">
    <property type="entry name" value="Rrp5_S1_rpt_hs11_sc8"/>
</dbReference>
<feature type="region of interest" description="Disordered" evidence="11">
    <location>
        <begin position="1458"/>
        <end position="1503"/>
    </location>
</feature>
<feature type="domain" description="S1 motif" evidence="12">
    <location>
        <begin position="1017"/>
        <end position="1088"/>
    </location>
</feature>
<feature type="compositionally biased region" description="Basic and acidic residues" evidence="11">
    <location>
        <begin position="39"/>
        <end position="52"/>
    </location>
</feature>
<dbReference type="Proteomes" id="UP000038010">
    <property type="component" value="Unassembled WGS sequence"/>
</dbReference>
<evidence type="ECO:0000256" key="3">
    <source>
        <dbReference type="ARBA" id="ARBA00022517"/>
    </source>
</evidence>
<feature type="domain" description="S1 motif" evidence="12">
    <location>
        <begin position="800"/>
        <end position="871"/>
    </location>
</feature>
<evidence type="ECO:0000313" key="14">
    <source>
        <dbReference type="Proteomes" id="UP000038010"/>
    </source>
</evidence>
<keyword evidence="5" id="KW-0597">Phosphoprotein</keyword>
<feature type="domain" description="S1 motif" evidence="12">
    <location>
        <begin position="522"/>
        <end position="596"/>
    </location>
</feature>
<comment type="caution">
    <text evidence="13">The sequence shown here is derived from an EMBL/GenBank/DDBJ whole genome shotgun (WGS) entry which is preliminary data.</text>
</comment>
<dbReference type="GO" id="GO:0006364">
    <property type="term" value="P:rRNA processing"/>
    <property type="evidence" value="ECO:0007669"/>
    <property type="project" value="UniProtKB-KW"/>
</dbReference>
<feature type="domain" description="S1 motif" evidence="12">
    <location>
        <begin position="159"/>
        <end position="255"/>
    </location>
</feature>
<dbReference type="FunFam" id="1.25.40.10:FF:000065">
    <property type="entry name" value="Programmed cell death 11"/>
    <property type="match status" value="1"/>
</dbReference>
<evidence type="ECO:0000259" key="12">
    <source>
        <dbReference type="PROSITE" id="PS50126"/>
    </source>
</evidence>
<dbReference type="FunFam" id="2.40.50.140:FF:000159">
    <property type="entry name" value="rRNA biogenesis protein rrp5"/>
    <property type="match status" value="1"/>
</dbReference>
<reference evidence="13 14" key="1">
    <citation type="submission" date="2015-06" db="EMBL/GenBank/DDBJ databases">
        <title>Draft genome of the ant-associated black yeast Phialophora attae CBS 131958.</title>
        <authorList>
            <person name="Moreno L.F."/>
            <person name="Stielow B.J."/>
            <person name="de Hoog S."/>
            <person name="Vicente V.A."/>
            <person name="Weiss V.A."/>
            <person name="de Vries M."/>
            <person name="Cruz L.M."/>
            <person name="Souza E.M."/>
        </authorList>
    </citation>
    <scope>NUCLEOTIDE SEQUENCE [LARGE SCALE GENOMIC DNA]</scope>
    <source>
        <strain evidence="13 14">CBS 131958</strain>
    </source>
</reference>
<dbReference type="GeneID" id="28736541"/>
<feature type="compositionally biased region" description="Basic and acidic residues" evidence="11">
    <location>
        <begin position="89"/>
        <end position="113"/>
    </location>
</feature>
<sequence length="1771" mass="192939">MSRSDEATRKRKAPEPPADRTTTKKSKTETTTKSNSASKLKDAPQKDEERPAKSATKSVLSREQPAFPRGGASVLTPLEKKQISAQAWREAEREAEGQPSLFDDRPAKPKSEPNVKSSITTSGKDRKQKKGKNGSKSEEPQLPKDTSIGGLSYKRLVVGSLLLGRVAAISDRDLTISLPNNLIGFVPITAISNKFRDKVQQVVEKDGDADDGDDDIDLDTLFAEGQLLRVAVVSLSQPETSSGAQGRKRIELSVEPTKVNIGLDRSLLVPGVTVQASIASVEDHGLVVDLDLEQSKCSGFIPAKHLPEGQSLDQMKEGAVLLCQVAKNDPSAKVVSLSASLTVQKAAKAPPTVDAFLPGTVAEILLTEVQASGLVGKVMGALTTTADILHSGAFKDKQSFAESYKVGAKVKGRLLYKIGPTDDCRYKDKVGATIAKATIVSIEPGLGAYLDLGSDAMGFAHISRLADGKTDAISATSGPFKVGSTHKARITDFGAFDGLYGVSLQQSVLDQRYLRLQDVSPGDKVLVKIEKVLIGPAGIKGLIVKITDTITGFIPNIHLSDAVLSNPEKKFREGVTLKARVLYVDTNKREIRLTAKKTLVNTDLSLWTTYGDVQQGQSSIGTLIKVDANGALVQFFGDVKGFLPVAEMSEAYIKDAREHFQVGKVMTVHMLSVDPELRRLTVSCRETAALKSVPESAAASLKAGTLVNGTVFEKASDDILLRIEGSASIARLSVDHVSDGSLKKRKSALDKIRVGQTLEGLLVLDIQAKRNLVILSNRKSLAKAAAKGTFLTSFEGLEIDKAVTGFVSNITSDGVFVSFASRISALIPTKNLPDDQTEQEDFGMTKFQAVTAKISKVDFKGATPRFWLSLKESVAVETGKQDAPDISPGKALVEPVDANLTTEAQLIVGAVTKARISSVKESQLNVELAKDVQGRIDVSEIYDQWEDIKDRKKPLQKFAPKQIIDVRILGAHDTRTHRFLPLSHRSGKTTVYELTARPQAIISTELSTLGYEDLKPGDSHIAFVNNIESQYVWANISPSVRGRIMNTDLSDDLATAADVETNFPIGSALRVRVTSVDTAKGRLDLSGRSTGLAKSLTINDLAVGQILAGRVTKLSDRQVILSLSDDLAGAIDLIDLADDYRDANTAAFQKNEIVRACVVRVDVPNKKVSLSTRPSKILSSSLPVADPELTNIAQINVNDVYRGFIRNVDEKGIFVTLGHGFTAFVRVSNLSDDYLKEWKDGFQRDQLVKGKVISVDKHSGHIQMSLKESVISTDYKPPMKFTDLHVGDIVTGTVAKVAEFGVFILVDNSEKIRGLCHRSEIAERRIEDARKLFKEGDAVKAKILKVDLGKRQVNFGLKASYIGGVEELEDEVQEAGESDADIEGLDNGVEDEDLEDSSADEEGGTSIDDDESEAADVNDAEVDASESNSDDEASKATAKAQPITLKVGGFDWHGISTPSSSKRTLAAADSDEEAAVEKPKKRKKRADIEIDRTGDLDAHGPQSADDFERLLLSDADSSMLWLQYMAFHMNLGDVDEARQIGERALKSIGLGQDAEKQNIWVALLNLEVAHGDDDSLDAIFQRACEYNDPKDMHGRLVSGLIQAHQYDKADDLFQTMLKKYTQDPKIWTNYATFLFDTKGDADKARDILPRALQTLPQFTHLDVTSKFAQLEFKSEAGVPERGRTIFEGLIASFPKRIDLYNVLLDLELKVGDEEQIRTLFERVTASKLKPKQAKYFFKRWLEFEQKGGDEDKIEAVQAKAATWVREGQRGE</sequence>
<dbReference type="Pfam" id="PF00575">
    <property type="entry name" value="S1"/>
    <property type="match status" value="3"/>
</dbReference>
<gene>
    <name evidence="13" type="ORF">AB675_4518</name>
</gene>
<evidence type="ECO:0000256" key="6">
    <source>
        <dbReference type="ARBA" id="ARBA00022737"/>
    </source>
</evidence>
<dbReference type="InterPro" id="IPR011990">
    <property type="entry name" value="TPR-like_helical_dom_sf"/>
</dbReference>
<protein>
    <recommendedName>
        <fullName evidence="9">rRNA biogenesis protein RRP5</fullName>
    </recommendedName>
    <alternativeName>
        <fullName evidence="10">Ribosomal RNA-processing protein 5</fullName>
    </alternativeName>
</protein>
<dbReference type="Pfam" id="PF24685">
    <property type="entry name" value="OB_RRP5_4th"/>
    <property type="match status" value="1"/>
</dbReference>
<keyword evidence="4" id="KW-0698">rRNA processing</keyword>
<accession>A0A0N0NL87</accession>
<dbReference type="CDD" id="cd05693">
    <property type="entry name" value="S1_Rrp5_repeat_hs1_sc1"/>
    <property type="match status" value="1"/>
</dbReference>
<dbReference type="PANTHER" id="PTHR23270:SF10">
    <property type="entry name" value="PROTEIN RRP5 HOMOLOG"/>
    <property type="match status" value="1"/>
</dbReference>
<feature type="compositionally biased region" description="Basic and acidic residues" evidence="11">
    <location>
        <begin position="1"/>
        <end position="30"/>
    </location>
</feature>
<dbReference type="InterPro" id="IPR057302">
    <property type="entry name" value="Rrp5_S1"/>
</dbReference>
<dbReference type="FunFam" id="2.40.50.140:FF:000155">
    <property type="entry name" value="rRNA biogenesis protein RRP5"/>
    <property type="match status" value="1"/>
</dbReference>
<dbReference type="SUPFAM" id="SSF48452">
    <property type="entry name" value="TPR-like"/>
    <property type="match status" value="2"/>
</dbReference>
<feature type="domain" description="S1 motif" evidence="12">
    <location>
        <begin position="1198"/>
        <end position="1267"/>
    </location>
</feature>
<comment type="function">
    <text evidence="8">Involved in the biogenesis of rRNA. Required for the formation of 18S and 5.8S rRNA.</text>
</comment>
<dbReference type="CDD" id="cd05703">
    <property type="entry name" value="S1_Rrp5_repeat_hs12_sc9"/>
    <property type="match status" value="1"/>
</dbReference>
<dbReference type="InterPro" id="IPR003107">
    <property type="entry name" value="HAT"/>
</dbReference>
<dbReference type="OrthoDB" id="412781at2759"/>
<dbReference type="InterPro" id="IPR008847">
    <property type="entry name" value="Suf"/>
</dbReference>
<proteinExistence type="predicted"/>
<evidence type="ECO:0000256" key="11">
    <source>
        <dbReference type="SAM" id="MobiDB-lite"/>
    </source>
</evidence>
<dbReference type="GO" id="GO:0032040">
    <property type="term" value="C:small-subunit processome"/>
    <property type="evidence" value="ECO:0007669"/>
    <property type="project" value="TreeGrafter"/>
</dbReference>
<dbReference type="CDD" id="cd05707">
    <property type="entry name" value="S1_Rrp5_repeat_sc11"/>
    <property type="match status" value="1"/>
</dbReference>
<keyword evidence="7" id="KW-0539">Nucleus</keyword>
<dbReference type="InterPro" id="IPR057301">
    <property type="entry name" value="Rrp5_OB_4th"/>
</dbReference>
<keyword evidence="14" id="KW-1185">Reference proteome</keyword>
<feature type="domain" description="S1 motif" evidence="12">
    <location>
        <begin position="611"/>
        <end position="685"/>
    </location>
</feature>
<dbReference type="EMBL" id="LFJN01000016">
    <property type="protein sequence ID" value="KPI39011.1"/>
    <property type="molecule type" value="Genomic_DNA"/>
</dbReference>
<evidence type="ECO:0000256" key="1">
    <source>
        <dbReference type="ARBA" id="ARBA00002863"/>
    </source>
</evidence>
<evidence type="ECO:0000256" key="4">
    <source>
        <dbReference type="ARBA" id="ARBA00022552"/>
    </source>
</evidence>
<evidence type="ECO:0000256" key="7">
    <source>
        <dbReference type="ARBA" id="ARBA00023242"/>
    </source>
</evidence>
<dbReference type="FunFam" id="2.40.50.140:FF:000196">
    <property type="entry name" value="rRNA biogenesis protein RRP5"/>
    <property type="match status" value="1"/>
</dbReference>
<keyword evidence="3" id="KW-0690">Ribosome biogenesis</keyword>
<dbReference type="Pfam" id="PF23459">
    <property type="entry name" value="S1_RRP5"/>
    <property type="match status" value="2"/>
</dbReference>
<feature type="domain" description="S1 motif" evidence="12">
    <location>
        <begin position="909"/>
        <end position="985"/>
    </location>
</feature>
<comment type="subcellular location">
    <subcellularLocation>
        <location evidence="2">Nucleus</location>
        <location evidence="2">Nucleolus</location>
    </subcellularLocation>
</comment>
<feature type="region of interest" description="Disordered" evidence="11">
    <location>
        <begin position="1"/>
        <end position="146"/>
    </location>
</feature>
<dbReference type="Gene3D" id="1.25.40.10">
    <property type="entry name" value="Tetratricopeptide repeat domain"/>
    <property type="match status" value="1"/>
</dbReference>